<sequence length="149" mass="16194">METLNISFNIKGRWDGDRNGSGLMTTNGVQVPVSAPAGLAGPGIGSSPEELLVTSAATCYIITLASILRKREINYSPLEINSEAIVQKEGNTLTFKEIIHRPVIILNDGNEEKKKMVEQLAQRAEKACFIGRTLKPGVTISVQPEIRFA</sequence>
<protein>
    <submittedName>
        <fullName evidence="1">OsmC family protein</fullName>
    </submittedName>
</protein>
<dbReference type="PANTHER" id="PTHR42830">
    <property type="entry name" value="OSMOTICALLY INDUCIBLE FAMILY PROTEIN"/>
    <property type="match status" value="1"/>
</dbReference>
<dbReference type="InterPro" id="IPR036102">
    <property type="entry name" value="OsmC/Ohrsf"/>
</dbReference>
<dbReference type="InterPro" id="IPR052707">
    <property type="entry name" value="OsmC_Ohr_Peroxiredoxin"/>
</dbReference>
<proteinExistence type="predicted"/>
<reference evidence="1 2" key="1">
    <citation type="submission" date="2024-11" db="EMBL/GenBank/DDBJ databases">
        <authorList>
            <person name="Heng Y.C."/>
            <person name="Lim A.C.H."/>
            <person name="Lee J.K.Y."/>
            <person name="Kittelmann S."/>
        </authorList>
    </citation>
    <scope>NUCLEOTIDE SEQUENCE [LARGE SCALE GENOMIC DNA]</scope>
    <source>
        <strain evidence="1 2">WILCCON 0185</strain>
    </source>
</reference>
<dbReference type="PANTHER" id="PTHR42830:SF2">
    <property type="entry name" value="OSMC_OHR FAMILY PROTEIN"/>
    <property type="match status" value="1"/>
</dbReference>
<accession>A0ABW8SYS6</accession>
<gene>
    <name evidence="1" type="ORF">ACJDUG_01240</name>
</gene>
<dbReference type="Proteomes" id="UP001623591">
    <property type="component" value="Unassembled WGS sequence"/>
</dbReference>
<dbReference type="Pfam" id="PF02566">
    <property type="entry name" value="OsmC"/>
    <property type="match status" value="1"/>
</dbReference>
<dbReference type="RefSeq" id="WP_406768054.1">
    <property type="nucleotide sequence ID" value="NZ_JBJHZZ010000001.1"/>
</dbReference>
<evidence type="ECO:0000313" key="1">
    <source>
        <dbReference type="EMBL" id="MFL0245598.1"/>
    </source>
</evidence>
<dbReference type="SUPFAM" id="SSF82784">
    <property type="entry name" value="OsmC-like"/>
    <property type="match status" value="1"/>
</dbReference>
<dbReference type="InterPro" id="IPR015946">
    <property type="entry name" value="KH_dom-like_a/b"/>
</dbReference>
<keyword evidence="2" id="KW-1185">Reference proteome</keyword>
<dbReference type="EMBL" id="JBJHZZ010000001">
    <property type="protein sequence ID" value="MFL0245598.1"/>
    <property type="molecule type" value="Genomic_DNA"/>
</dbReference>
<dbReference type="InterPro" id="IPR003718">
    <property type="entry name" value="OsmC/Ohr_fam"/>
</dbReference>
<comment type="caution">
    <text evidence="1">The sequence shown here is derived from an EMBL/GenBank/DDBJ whole genome shotgun (WGS) entry which is preliminary data.</text>
</comment>
<name>A0ABW8SYS6_9CLOT</name>
<organism evidence="1 2">
    <name type="scientific">Candidatus Clostridium stratigraminis</name>
    <dbReference type="NCBI Taxonomy" id="3381661"/>
    <lineage>
        <taxon>Bacteria</taxon>
        <taxon>Bacillati</taxon>
        <taxon>Bacillota</taxon>
        <taxon>Clostridia</taxon>
        <taxon>Eubacteriales</taxon>
        <taxon>Clostridiaceae</taxon>
        <taxon>Clostridium</taxon>
    </lineage>
</organism>
<dbReference type="Gene3D" id="3.30.300.20">
    <property type="match status" value="1"/>
</dbReference>
<evidence type="ECO:0000313" key="2">
    <source>
        <dbReference type="Proteomes" id="UP001623591"/>
    </source>
</evidence>